<protein>
    <submittedName>
        <fullName evidence="1">Uncharacterized protein</fullName>
    </submittedName>
</protein>
<dbReference type="InterPro" id="IPR015943">
    <property type="entry name" value="WD40/YVTN_repeat-like_dom_sf"/>
</dbReference>
<dbReference type="OMA" id="GDYYMAF"/>
<proteinExistence type="predicted"/>
<sequence length="173" mass="19158">MANTGGNLKSTSIKGATPDGEFLIASGIYPPHMKVYELKELALKFKRHLISEINRPLSTQSPALNVISRSKVHGLFACGGEDGVVKCFDMRTRQYISRLHALASSGDFDQEVTTLGFKGDYYMAFGSSGGKLLDLRCSYFKNLTEEMDGGSQPTIYDDFKFLTIEEASYFLRA</sequence>
<dbReference type="Proteomes" id="UP000594263">
    <property type="component" value="Unplaced"/>
</dbReference>
<dbReference type="SUPFAM" id="SSF50978">
    <property type="entry name" value="WD40 repeat-like"/>
    <property type="match status" value="1"/>
</dbReference>
<name>A0A7N0TP68_KALFE</name>
<dbReference type="GO" id="GO:0000462">
    <property type="term" value="P:maturation of SSU-rRNA from tricistronic rRNA transcript (SSU-rRNA, 5.8S rRNA, LSU-rRNA)"/>
    <property type="evidence" value="ECO:0007669"/>
    <property type="project" value="TreeGrafter"/>
</dbReference>
<evidence type="ECO:0000313" key="1">
    <source>
        <dbReference type="EnsemblPlants" id="Kaladp0040s0512.1.v1.1"/>
    </source>
</evidence>
<dbReference type="PANTHER" id="PTHR14927">
    <property type="entry name" value="NUCLEOLAR PROTEIN 10"/>
    <property type="match status" value="1"/>
</dbReference>
<dbReference type="Gene3D" id="2.130.10.10">
    <property type="entry name" value="YVTN repeat-like/Quinoprotein amine dehydrogenase"/>
    <property type="match status" value="1"/>
</dbReference>
<dbReference type="GO" id="GO:0032040">
    <property type="term" value="C:small-subunit processome"/>
    <property type="evidence" value="ECO:0007669"/>
    <property type="project" value="TreeGrafter"/>
</dbReference>
<dbReference type="InterPro" id="IPR036322">
    <property type="entry name" value="WD40_repeat_dom_sf"/>
</dbReference>
<organism evidence="1 2">
    <name type="scientific">Kalanchoe fedtschenkoi</name>
    <name type="common">Lavender scallops</name>
    <name type="synonym">South American air plant</name>
    <dbReference type="NCBI Taxonomy" id="63787"/>
    <lineage>
        <taxon>Eukaryota</taxon>
        <taxon>Viridiplantae</taxon>
        <taxon>Streptophyta</taxon>
        <taxon>Embryophyta</taxon>
        <taxon>Tracheophyta</taxon>
        <taxon>Spermatophyta</taxon>
        <taxon>Magnoliopsida</taxon>
        <taxon>eudicotyledons</taxon>
        <taxon>Gunneridae</taxon>
        <taxon>Pentapetalae</taxon>
        <taxon>Saxifragales</taxon>
        <taxon>Crassulaceae</taxon>
        <taxon>Kalanchoe</taxon>
    </lineage>
</organism>
<dbReference type="AlphaFoldDB" id="A0A7N0TP68"/>
<dbReference type="Gramene" id="Kaladp0040s0512.1.v1.1">
    <property type="protein sequence ID" value="Kaladp0040s0512.1.v1.1"/>
    <property type="gene ID" value="Kaladp0040s0512.v1.1"/>
</dbReference>
<dbReference type="PANTHER" id="PTHR14927:SF0">
    <property type="entry name" value="NUCLEOLAR PROTEIN 10"/>
    <property type="match status" value="1"/>
</dbReference>
<dbReference type="GO" id="GO:0030686">
    <property type="term" value="C:90S preribosome"/>
    <property type="evidence" value="ECO:0007669"/>
    <property type="project" value="TreeGrafter"/>
</dbReference>
<dbReference type="EnsemblPlants" id="Kaladp0040s0512.1.v1.1">
    <property type="protein sequence ID" value="Kaladp0040s0512.1.v1.1"/>
    <property type="gene ID" value="Kaladp0040s0512.v1.1"/>
</dbReference>
<dbReference type="InterPro" id="IPR040382">
    <property type="entry name" value="NOL10/Enp2"/>
</dbReference>
<keyword evidence="2" id="KW-1185">Reference proteome</keyword>
<reference evidence="1" key="1">
    <citation type="submission" date="2021-01" db="UniProtKB">
        <authorList>
            <consortium name="EnsemblPlants"/>
        </authorList>
    </citation>
    <scope>IDENTIFICATION</scope>
</reference>
<evidence type="ECO:0000313" key="2">
    <source>
        <dbReference type="Proteomes" id="UP000594263"/>
    </source>
</evidence>
<accession>A0A7N0TP68</accession>